<dbReference type="Pfam" id="PF00528">
    <property type="entry name" value="BPD_transp_1"/>
    <property type="match status" value="1"/>
</dbReference>
<comment type="subcellular location">
    <subcellularLocation>
        <location evidence="1 9">Cell membrane</location>
        <topology evidence="1 9">Multi-pass membrane protein</topology>
    </subcellularLocation>
</comment>
<dbReference type="SUPFAM" id="SSF161098">
    <property type="entry name" value="MetI-like"/>
    <property type="match status" value="1"/>
</dbReference>
<reference evidence="11 12" key="1">
    <citation type="submission" date="2013-03" db="EMBL/GenBank/DDBJ databases">
        <authorList>
            <person name="Fiebig A."/>
            <person name="Goeker M."/>
            <person name="Klenk H.-P.P."/>
        </authorList>
    </citation>
    <scope>NUCLEOTIDE SEQUENCE [LARGE SCALE GENOMIC DNA]</scope>
    <source>
        <strain evidence="11 12">DSM 17492</strain>
    </source>
</reference>
<evidence type="ECO:0000256" key="3">
    <source>
        <dbReference type="ARBA" id="ARBA00022475"/>
    </source>
</evidence>
<dbReference type="GO" id="GO:0071916">
    <property type="term" value="F:dipeptide transmembrane transporter activity"/>
    <property type="evidence" value="ECO:0007669"/>
    <property type="project" value="TreeGrafter"/>
</dbReference>
<keyword evidence="5" id="KW-0571">Peptide transport</keyword>
<dbReference type="InterPro" id="IPR035906">
    <property type="entry name" value="MetI-like_sf"/>
</dbReference>
<dbReference type="eggNOG" id="COG1173">
    <property type="taxonomic scope" value="Bacteria"/>
</dbReference>
<dbReference type="GO" id="GO:0015031">
    <property type="term" value="P:protein transport"/>
    <property type="evidence" value="ECO:0007669"/>
    <property type="project" value="UniProtKB-KW"/>
</dbReference>
<keyword evidence="4 9" id="KW-0812">Transmembrane</keyword>
<evidence type="ECO:0000256" key="7">
    <source>
        <dbReference type="ARBA" id="ARBA00022989"/>
    </source>
</evidence>
<keyword evidence="3" id="KW-1003">Cell membrane</keyword>
<feature type="transmembrane region" description="Helical" evidence="9">
    <location>
        <begin position="20"/>
        <end position="41"/>
    </location>
</feature>
<dbReference type="InterPro" id="IPR050366">
    <property type="entry name" value="BP-dependent_transpt_permease"/>
</dbReference>
<evidence type="ECO:0000259" key="10">
    <source>
        <dbReference type="PROSITE" id="PS50928"/>
    </source>
</evidence>
<feature type="transmembrane region" description="Helical" evidence="9">
    <location>
        <begin position="82"/>
        <end position="103"/>
    </location>
</feature>
<keyword evidence="12" id="KW-1185">Reference proteome</keyword>
<evidence type="ECO:0000313" key="11">
    <source>
        <dbReference type="EMBL" id="EYD70875.1"/>
    </source>
</evidence>
<organism evidence="11 12">
    <name type="scientific">Limimaricola hongkongensis DSM 17492</name>
    <dbReference type="NCBI Taxonomy" id="1122180"/>
    <lineage>
        <taxon>Bacteria</taxon>
        <taxon>Pseudomonadati</taxon>
        <taxon>Pseudomonadota</taxon>
        <taxon>Alphaproteobacteria</taxon>
        <taxon>Rhodobacterales</taxon>
        <taxon>Paracoccaceae</taxon>
        <taxon>Limimaricola</taxon>
    </lineage>
</organism>
<dbReference type="GO" id="GO:0005886">
    <property type="term" value="C:plasma membrane"/>
    <property type="evidence" value="ECO:0007669"/>
    <property type="project" value="UniProtKB-SubCell"/>
</dbReference>
<dbReference type="OrthoDB" id="9766870at2"/>
<dbReference type="AlphaFoldDB" id="A0A017H981"/>
<dbReference type="InterPro" id="IPR000515">
    <property type="entry name" value="MetI-like"/>
</dbReference>
<feature type="domain" description="ABC transmembrane type-1" evidence="10">
    <location>
        <begin position="80"/>
        <end position="272"/>
    </location>
</feature>
<gene>
    <name evidence="11" type="ORF">Lokhon_02519</name>
</gene>
<dbReference type="EMBL" id="APGJ01000007">
    <property type="protein sequence ID" value="EYD70875.1"/>
    <property type="molecule type" value="Genomic_DNA"/>
</dbReference>
<keyword evidence="2 9" id="KW-0813">Transport</keyword>
<proteinExistence type="inferred from homology"/>
<dbReference type="RefSeq" id="WP_017926972.1">
    <property type="nucleotide sequence ID" value="NZ_KB822995.1"/>
</dbReference>
<evidence type="ECO:0000256" key="5">
    <source>
        <dbReference type="ARBA" id="ARBA00022856"/>
    </source>
</evidence>
<dbReference type="STRING" id="1122180.Lokhon_02519"/>
<keyword evidence="6" id="KW-0653">Protein transport</keyword>
<keyword evidence="8 9" id="KW-0472">Membrane</keyword>
<comment type="caution">
    <text evidence="11">The sequence shown here is derived from an EMBL/GenBank/DDBJ whole genome shotgun (WGS) entry which is preliminary data.</text>
</comment>
<dbReference type="Gene3D" id="1.10.3720.10">
    <property type="entry name" value="MetI-like"/>
    <property type="match status" value="1"/>
</dbReference>
<feature type="transmembrane region" description="Helical" evidence="9">
    <location>
        <begin position="198"/>
        <end position="220"/>
    </location>
</feature>
<evidence type="ECO:0000313" key="12">
    <source>
        <dbReference type="Proteomes" id="UP000025047"/>
    </source>
</evidence>
<keyword evidence="7 9" id="KW-1133">Transmembrane helix</keyword>
<comment type="similarity">
    <text evidence="9">Belongs to the binding-protein-dependent transport system permease family.</text>
</comment>
<evidence type="ECO:0000256" key="1">
    <source>
        <dbReference type="ARBA" id="ARBA00004651"/>
    </source>
</evidence>
<evidence type="ECO:0000256" key="2">
    <source>
        <dbReference type="ARBA" id="ARBA00022448"/>
    </source>
</evidence>
<feature type="transmembrane region" description="Helical" evidence="9">
    <location>
        <begin position="254"/>
        <end position="275"/>
    </location>
</feature>
<accession>A0A017H981</accession>
<evidence type="ECO:0000256" key="8">
    <source>
        <dbReference type="ARBA" id="ARBA00023136"/>
    </source>
</evidence>
<dbReference type="Proteomes" id="UP000025047">
    <property type="component" value="Unassembled WGS sequence"/>
</dbReference>
<protein>
    <submittedName>
        <fullName evidence="11">ABC-type dipeptide/oligopeptide/nickel transport system, permease component</fullName>
    </submittedName>
</protein>
<dbReference type="PROSITE" id="PS50928">
    <property type="entry name" value="ABC_TM1"/>
    <property type="match status" value="1"/>
</dbReference>
<name>A0A017H981_9RHOB</name>
<dbReference type="CDD" id="cd06261">
    <property type="entry name" value="TM_PBP2"/>
    <property type="match status" value="1"/>
</dbReference>
<evidence type="ECO:0000256" key="4">
    <source>
        <dbReference type="ARBA" id="ARBA00022692"/>
    </source>
</evidence>
<dbReference type="PANTHER" id="PTHR43386:SF1">
    <property type="entry name" value="D,D-DIPEPTIDE TRANSPORT SYSTEM PERMEASE PROTEIN DDPC-RELATED"/>
    <property type="match status" value="1"/>
</dbReference>
<evidence type="ECO:0000256" key="9">
    <source>
        <dbReference type="RuleBase" id="RU363032"/>
    </source>
</evidence>
<sequence>MTRLLSLLGGIAGFYRGNTAGIVGSTLVALILAMCLAAPALTGYDPDKRVARGHQPPSAEHVMGTTRAGKDIWSQALYGGRVSLMVAFAAATVTSIIALAVGVSSGYFGGRTDEIMMAVTNVMLVFPQLPLLIILAAFLGNVGPFIIALILGLTSWPWGARVMRSQTLAIRKKEFITAAEIMGEAKWRIIVIEIMPNLISLAAGMFVGTALYAIGAQAGLEFLGLGDPTVTSWGTMLYWAQSSAAFFVGAWWDFIVPGTFIALVGGGLALINISIDQISNPKLKTGSYLRTWRKLNAEVEAKRQEA</sequence>
<dbReference type="PANTHER" id="PTHR43386">
    <property type="entry name" value="OLIGOPEPTIDE TRANSPORT SYSTEM PERMEASE PROTEIN APPC"/>
    <property type="match status" value="1"/>
</dbReference>
<evidence type="ECO:0000256" key="6">
    <source>
        <dbReference type="ARBA" id="ARBA00022927"/>
    </source>
</evidence>
<dbReference type="PATRIC" id="fig|1122180.6.peg.2503"/>
<dbReference type="HOGENOM" id="CLU_028518_8_0_5"/>